<dbReference type="HAMAP" id="MF_01521">
    <property type="entry name" value="MntP_pump"/>
    <property type="match status" value="1"/>
</dbReference>
<dbReference type="PANTHER" id="PTHR35529">
    <property type="entry name" value="MANGANESE EFFLUX PUMP MNTP-RELATED"/>
    <property type="match status" value="1"/>
</dbReference>
<evidence type="ECO:0000256" key="4">
    <source>
        <dbReference type="ARBA" id="ARBA00022989"/>
    </source>
</evidence>
<feature type="transmembrane region" description="Helical" evidence="8">
    <location>
        <begin position="188"/>
        <end position="205"/>
    </location>
</feature>
<organism evidence="9 10">
    <name type="scientific">Paenibacillus barengoltzii J12</name>
    <dbReference type="NCBI Taxonomy" id="935846"/>
    <lineage>
        <taxon>Bacteria</taxon>
        <taxon>Bacillati</taxon>
        <taxon>Bacillota</taxon>
        <taxon>Bacilli</taxon>
        <taxon>Bacillales</taxon>
        <taxon>Paenibacillaceae</taxon>
        <taxon>Paenibacillus</taxon>
    </lineage>
</organism>
<evidence type="ECO:0000256" key="1">
    <source>
        <dbReference type="ARBA" id="ARBA00022448"/>
    </source>
</evidence>
<comment type="caution">
    <text evidence="9">The sequence shown here is derived from an EMBL/GenBank/DDBJ whole genome shotgun (WGS) entry which is preliminary data.</text>
</comment>
<evidence type="ECO:0000313" key="10">
    <source>
        <dbReference type="Proteomes" id="UP000192939"/>
    </source>
</evidence>
<keyword evidence="6 8" id="KW-0472">Membrane</keyword>
<feature type="transmembrane region" description="Helical" evidence="8">
    <location>
        <begin position="127"/>
        <end position="150"/>
    </location>
</feature>
<evidence type="ECO:0000256" key="6">
    <source>
        <dbReference type="ARBA" id="ARBA00023136"/>
    </source>
</evidence>
<keyword evidence="5 8" id="KW-0406">Ion transport</keyword>
<comment type="similarity">
    <text evidence="8">Belongs to the MntP (TC 9.B.29) family.</text>
</comment>
<feature type="transmembrane region" description="Helical" evidence="8">
    <location>
        <begin position="31"/>
        <end position="53"/>
    </location>
</feature>
<name>A0ABY1LSB9_9BACL</name>
<evidence type="ECO:0000256" key="2">
    <source>
        <dbReference type="ARBA" id="ARBA00022475"/>
    </source>
</evidence>
<feature type="transmembrane region" description="Helical" evidence="8">
    <location>
        <begin position="94"/>
        <end position="115"/>
    </location>
</feature>
<dbReference type="PANTHER" id="PTHR35529:SF1">
    <property type="entry name" value="MANGANESE EFFLUX PUMP MNTP-RELATED"/>
    <property type="match status" value="1"/>
</dbReference>
<keyword evidence="4 8" id="KW-1133">Transmembrane helix</keyword>
<dbReference type="Pfam" id="PF02659">
    <property type="entry name" value="Mntp"/>
    <property type="match status" value="1"/>
</dbReference>
<protein>
    <recommendedName>
        <fullName evidence="8">Putative manganese efflux pump MntP</fullName>
    </recommendedName>
</protein>
<evidence type="ECO:0000256" key="7">
    <source>
        <dbReference type="ARBA" id="ARBA00023211"/>
    </source>
</evidence>
<proteinExistence type="inferred from homology"/>
<feature type="transmembrane region" description="Helical" evidence="8">
    <location>
        <begin position="65"/>
        <end position="88"/>
    </location>
</feature>
<comment type="function">
    <text evidence="8">Probably functions as a manganese efflux pump.</text>
</comment>
<dbReference type="Proteomes" id="UP000192939">
    <property type="component" value="Unassembled WGS sequence"/>
</dbReference>
<evidence type="ECO:0000313" key="9">
    <source>
        <dbReference type="EMBL" id="SME94250.1"/>
    </source>
</evidence>
<feature type="transmembrane region" description="Helical" evidence="8">
    <location>
        <begin position="156"/>
        <end position="176"/>
    </location>
</feature>
<gene>
    <name evidence="8" type="primary">mntP</name>
    <name evidence="9" type="ORF">SAMN02744124_00340</name>
</gene>
<reference evidence="9 10" key="1">
    <citation type="submission" date="2017-04" db="EMBL/GenBank/DDBJ databases">
        <authorList>
            <person name="Varghese N."/>
            <person name="Submissions S."/>
        </authorList>
    </citation>
    <scope>NUCLEOTIDE SEQUENCE [LARGE SCALE GENOMIC DNA]</scope>
    <source>
        <strain evidence="9 10">J12</strain>
    </source>
</reference>
<keyword evidence="7 8" id="KW-0464">Manganese</keyword>
<dbReference type="InterPro" id="IPR022929">
    <property type="entry name" value="Put_MntP"/>
</dbReference>
<keyword evidence="1 8" id="KW-0813">Transport</keyword>
<evidence type="ECO:0000256" key="5">
    <source>
        <dbReference type="ARBA" id="ARBA00023065"/>
    </source>
</evidence>
<keyword evidence="2 8" id="KW-1003">Cell membrane</keyword>
<dbReference type="EMBL" id="FXAE01000002">
    <property type="protein sequence ID" value="SME94250.1"/>
    <property type="molecule type" value="Genomic_DNA"/>
</dbReference>
<dbReference type="InterPro" id="IPR003810">
    <property type="entry name" value="Mntp/YtaF"/>
</dbReference>
<evidence type="ECO:0000256" key="3">
    <source>
        <dbReference type="ARBA" id="ARBA00022692"/>
    </source>
</evidence>
<accession>A0ABY1LSB9</accession>
<evidence type="ECO:0000256" key="8">
    <source>
        <dbReference type="HAMAP-Rule" id="MF_01521"/>
    </source>
</evidence>
<keyword evidence="3 8" id="KW-0812">Transmembrane</keyword>
<comment type="subcellular location">
    <subcellularLocation>
        <location evidence="8">Cell membrane</location>
        <topology evidence="8">Multi-pass membrane protein</topology>
    </subcellularLocation>
</comment>
<keyword evidence="10" id="KW-1185">Reference proteome</keyword>
<sequence>MNRDLSAYGCTKDGQRGLTVMAEAYERLGELVTILLMAIALGMDALSLGVGIGMKGVRRKDAFRIGTMVALFHVLMPLLGIAAGQYVGALLGSLARYVAGGLLFLLGTHMIVSSIKGSGVQSINHRTWLGALLFSLSVSIDSFSVGVSLGMFHGDWLLTVLAFGFFGGIMSLFGLAMGRGMGRSLGDYGEAAGGAILLAFGLLFIF</sequence>